<feature type="transmembrane region" description="Helical" evidence="6">
    <location>
        <begin position="35"/>
        <end position="56"/>
    </location>
</feature>
<dbReference type="InterPro" id="IPR014227">
    <property type="entry name" value="YtvI-like"/>
</dbReference>
<keyword evidence="8" id="KW-1185">Reference proteome</keyword>
<dbReference type="InterPro" id="IPR002549">
    <property type="entry name" value="AI-2E-like"/>
</dbReference>
<protein>
    <submittedName>
        <fullName evidence="7">Sporulation integral membrane protein YtvI</fullName>
    </submittedName>
</protein>
<evidence type="ECO:0000313" key="7">
    <source>
        <dbReference type="EMBL" id="MEQ2444924.1"/>
    </source>
</evidence>
<accession>A0ABV1EC75</accession>
<dbReference type="Proteomes" id="UP001464378">
    <property type="component" value="Unassembled WGS sequence"/>
</dbReference>
<dbReference type="NCBIfam" id="TIGR02872">
    <property type="entry name" value="spore_ytvI"/>
    <property type="match status" value="1"/>
</dbReference>
<keyword evidence="5 6" id="KW-0472">Membrane</keyword>
<feature type="transmembrane region" description="Helical" evidence="6">
    <location>
        <begin position="247"/>
        <end position="271"/>
    </location>
</feature>
<sequence>MTEKRLVRVLLTLLCAALAAAGVWLALTVLLPWVLPFLLALGLAWLMEPAVTLLMSRFRLRRGLAAALTTVGLVLLLCGALGLILWRVGYELALLLGRLPVLLSGLPALGDQVGDWAYRFIVALPVQLQDFAKDALDGFIRQGISLPARLYDRLASIAAGAASAVPDAMLFLFTTALAAYFSSAARPQVLAFLSRQIPAAWRGRLGKAVPVLKDTLGSWLRAQGLLMLITFGELTVGFLVLRVELALLLAALVALVDALPVFGTGTILLPWALFSLLSGDWRLALGLAVLYGLVSAVRSLLEPRLVGRKAGLPPLAALLAMYVGFRAFGVWGMIFSPLAAIFLKQLHDSGVFRLWRDRVR</sequence>
<evidence type="ECO:0000256" key="2">
    <source>
        <dbReference type="ARBA" id="ARBA00009773"/>
    </source>
</evidence>
<reference evidence="7 8" key="1">
    <citation type="submission" date="2024-03" db="EMBL/GenBank/DDBJ databases">
        <title>Human intestinal bacterial collection.</title>
        <authorList>
            <person name="Pauvert C."/>
            <person name="Hitch T.C.A."/>
            <person name="Clavel T."/>
        </authorList>
    </citation>
    <scope>NUCLEOTIDE SEQUENCE [LARGE SCALE GENOMIC DNA]</scope>
    <source>
        <strain evidence="7 8">CLA-AP-H29</strain>
    </source>
</reference>
<proteinExistence type="inferred from homology"/>
<feature type="transmembrane region" description="Helical" evidence="6">
    <location>
        <begin position="222"/>
        <end position="241"/>
    </location>
</feature>
<name>A0ABV1EC75_9FIRM</name>
<dbReference type="Pfam" id="PF01594">
    <property type="entry name" value="AI-2E_transport"/>
    <property type="match status" value="1"/>
</dbReference>
<evidence type="ECO:0000256" key="3">
    <source>
        <dbReference type="ARBA" id="ARBA00022692"/>
    </source>
</evidence>
<comment type="caution">
    <text evidence="7">The sequence shown here is derived from an EMBL/GenBank/DDBJ whole genome shotgun (WGS) entry which is preliminary data.</text>
</comment>
<dbReference type="PANTHER" id="PTHR21716">
    <property type="entry name" value="TRANSMEMBRANE PROTEIN"/>
    <property type="match status" value="1"/>
</dbReference>
<feature type="transmembrane region" description="Helical" evidence="6">
    <location>
        <begin position="283"/>
        <end position="301"/>
    </location>
</feature>
<dbReference type="EMBL" id="JBBMFK010000037">
    <property type="protein sequence ID" value="MEQ2444924.1"/>
    <property type="molecule type" value="Genomic_DNA"/>
</dbReference>
<evidence type="ECO:0000256" key="1">
    <source>
        <dbReference type="ARBA" id="ARBA00004141"/>
    </source>
</evidence>
<keyword evidence="3 6" id="KW-0812">Transmembrane</keyword>
<evidence type="ECO:0000256" key="4">
    <source>
        <dbReference type="ARBA" id="ARBA00022989"/>
    </source>
</evidence>
<dbReference type="PANTHER" id="PTHR21716:SF68">
    <property type="entry name" value="TRANSPORT PROTEIN YTVI-RELATED"/>
    <property type="match status" value="1"/>
</dbReference>
<comment type="subcellular location">
    <subcellularLocation>
        <location evidence="1">Membrane</location>
        <topology evidence="1">Multi-pass membrane protein</topology>
    </subcellularLocation>
</comment>
<feature type="transmembrane region" description="Helical" evidence="6">
    <location>
        <begin position="321"/>
        <end position="343"/>
    </location>
</feature>
<evidence type="ECO:0000256" key="6">
    <source>
        <dbReference type="SAM" id="Phobius"/>
    </source>
</evidence>
<keyword evidence="4 6" id="KW-1133">Transmembrane helix</keyword>
<feature type="transmembrane region" description="Helical" evidence="6">
    <location>
        <begin position="63"/>
        <end position="86"/>
    </location>
</feature>
<gene>
    <name evidence="7" type="primary">ytvI</name>
    <name evidence="7" type="ORF">WMO64_15830</name>
</gene>
<dbReference type="RefSeq" id="WP_349232607.1">
    <property type="nucleotide sequence ID" value="NZ_JBBMFK010000037.1"/>
</dbReference>
<evidence type="ECO:0000256" key="5">
    <source>
        <dbReference type="ARBA" id="ARBA00023136"/>
    </source>
</evidence>
<comment type="similarity">
    <text evidence="2">Belongs to the autoinducer-2 exporter (AI-2E) (TC 2.A.86) family.</text>
</comment>
<organism evidence="7 8">
    <name type="scientific">Pseudoflavonifractor intestinihominis</name>
    <dbReference type="NCBI Taxonomy" id="3133171"/>
    <lineage>
        <taxon>Bacteria</taxon>
        <taxon>Bacillati</taxon>
        <taxon>Bacillota</taxon>
        <taxon>Clostridia</taxon>
        <taxon>Eubacteriales</taxon>
        <taxon>Oscillospiraceae</taxon>
        <taxon>Pseudoflavonifractor</taxon>
    </lineage>
</organism>
<evidence type="ECO:0000313" key="8">
    <source>
        <dbReference type="Proteomes" id="UP001464378"/>
    </source>
</evidence>